<feature type="signal peptide" evidence="1">
    <location>
        <begin position="1"/>
        <end position="22"/>
    </location>
</feature>
<gene>
    <name evidence="2" type="primary">Vanabin4</name>
</gene>
<dbReference type="SUPFAM" id="SSF144129">
    <property type="entry name" value="Vanabin-like"/>
    <property type="match status" value="1"/>
</dbReference>
<proteinExistence type="evidence at transcript level"/>
<dbReference type="PROSITE" id="PS51257">
    <property type="entry name" value="PROKAR_LIPOPROTEIN"/>
    <property type="match status" value="1"/>
</dbReference>
<reference evidence="2" key="2">
    <citation type="submission" date="2007-09" db="EMBL/GenBank/DDBJ databases">
        <authorList>
            <person name="Ueki T."/>
        </authorList>
    </citation>
    <scope>NUCLEOTIDE SEQUENCE</scope>
</reference>
<dbReference type="Pfam" id="PF11437">
    <property type="entry name" value="Vanabin-2"/>
    <property type="match status" value="1"/>
</dbReference>
<keyword evidence="1" id="KW-0732">Signal</keyword>
<dbReference type="EMBL" id="AB360379">
    <property type="protein sequence ID" value="BAF79598.1"/>
    <property type="molecule type" value="mRNA"/>
</dbReference>
<organism evidence="2">
    <name type="scientific">Ascidia sydneiensis samea</name>
    <name type="common">Vanadium-rich ascidian</name>
    <dbReference type="NCBI Taxonomy" id="79730"/>
    <lineage>
        <taxon>Eukaryota</taxon>
        <taxon>Metazoa</taxon>
        <taxon>Chordata</taxon>
        <taxon>Tunicata</taxon>
        <taxon>Ascidiacea</taxon>
        <taxon>Phlebobranchia</taxon>
        <taxon>Ascidiidae</taxon>
        <taxon>Ascidia</taxon>
    </lineage>
</organism>
<dbReference type="InterPro" id="IPR021544">
    <property type="entry name" value="Vanabin-2"/>
</dbReference>
<evidence type="ECO:0000313" key="2">
    <source>
        <dbReference type="EMBL" id="BAF79598.1"/>
    </source>
</evidence>
<accession>A7VMV6</accession>
<dbReference type="Gene3D" id="1.10.246.100">
    <property type="entry name" value="Vanadium-binding protein 2"/>
    <property type="match status" value="1"/>
</dbReference>
<evidence type="ECO:0000256" key="1">
    <source>
        <dbReference type="SAM" id="SignalP"/>
    </source>
</evidence>
<protein>
    <submittedName>
        <fullName evidence="2">Vanadium-binding protein 4</fullName>
    </submittedName>
</protein>
<dbReference type="AlphaFoldDB" id="A7VMV6"/>
<sequence>MVTKSHIIFFLGMVVVIVGCPAFEKFVSKNEESVIVDSCKTNCSTECLPLKNCTENCTEHCEGLSDKKACHQNCRKVTCKAEDGQCRACKKKCKDECKKANCKSSCEEKAMKSPACKSCMEKNCH</sequence>
<reference evidence="2" key="1">
    <citation type="journal article" date="2004" name="Mar. Biotechnol.">
        <title>Expressed sequence tag analysis of vanadocytes in a vanadium-rich ascidian, Ascidia sydneiensis samea.</title>
        <authorList>
            <person name="Yamaguchi N."/>
            <person name="Kamino K."/>
            <person name="Ueki T."/>
            <person name="Michibata H."/>
        </authorList>
    </citation>
    <scope>NUCLEOTIDE SEQUENCE</scope>
</reference>
<feature type="chain" id="PRO_5002716410" evidence="1">
    <location>
        <begin position="23"/>
        <end position="125"/>
    </location>
</feature>
<dbReference type="InterPro" id="IPR037242">
    <property type="entry name" value="Vanabin-2_sf"/>
</dbReference>
<dbReference type="IntAct" id="A7VMV6">
    <property type="interactions" value="2"/>
</dbReference>
<name>A7VMV6_ASCSS</name>